<dbReference type="Proteomes" id="UP000502433">
    <property type="component" value="Chromosome"/>
</dbReference>
<reference evidence="1 2" key="1">
    <citation type="submission" date="2020-04" db="EMBL/GenBank/DDBJ databases">
        <title>Genome-Wide Identification of 5-Methylcytosine Sites in Bacterial Genomes By High-Throughput Sequencing of MspJI Restriction Fragments.</title>
        <authorList>
            <person name="Wu V."/>
        </authorList>
    </citation>
    <scope>NUCLEOTIDE SEQUENCE [LARGE SCALE GENOMIC DNA]</scope>
    <source>
        <strain evidence="1 2">CCAP 1403/13f</strain>
    </source>
</reference>
<proteinExistence type="predicted"/>
<gene>
    <name evidence="1" type="ORF">HGD76_15995</name>
</gene>
<organism evidence="1 2">
    <name type="scientific">Dolichospermum flos-aquae CCAP 1403/13F</name>
    <dbReference type="NCBI Taxonomy" id="315271"/>
    <lineage>
        <taxon>Bacteria</taxon>
        <taxon>Bacillati</taxon>
        <taxon>Cyanobacteriota</taxon>
        <taxon>Cyanophyceae</taxon>
        <taxon>Nostocales</taxon>
        <taxon>Aphanizomenonaceae</taxon>
        <taxon>Dolichospermum</taxon>
    </lineage>
</organism>
<protein>
    <submittedName>
        <fullName evidence="1">Uncharacterized protein</fullName>
    </submittedName>
</protein>
<evidence type="ECO:0000313" key="1">
    <source>
        <dbReference type="EMBL" id="QJB45449.1"/>
    </source>
</evidence>
<accession>A0A6H2C3B9</accession>
<sequence>MAYQDNSVISLSEVANVNRQYNILQVISIQSLQGQNIWFTQIHQGDEDDDPLVPPN</sequence>
<dbReference type="KEGG" id="dfs:HGD76_15995"/>
<evidence type="ECO:0000313" key="2">
    <source>
        <dbReference type="Proteomes" id="UP000502433"/>
    </source>
</evidence>
<dbReference type="EMBL" id="CP051206">
    <property type="protein sequence ID" value="QJB45449.1"/>
    <property type="molecule type" value="Genomic_DNA"/>
</dbReference>
<dbReference type="RefSeq" id="WP_168696366.1">
    <property type="nucleotide sequence ID" value="NZ_CP051206.1"/>
</dbReference>
<dbReference type="AlphaFoldDB" id="A0A6H2C3B9"/>
<reference evidence="1 2" key="2">
    <citation type="submission" date="2020-04" db="EMBL/GenBank/DDBJ databases">
        <authorList>
            <person name="Fomenkov A."/>
            <person name="Anton B.P."/>
            <person name="Roberts R.J."/>
        </authorList>
    </citation>
    <scope>NUCLEOTIDE SEQUENCE [LARGE SCALE GENOMIC DNA]</scope>
    <source>
        <strain evidence="1 2">CCAP 1403/13f</strain>
    </source>
</reference>
<name>A0A6H2C3B9_DOLFA</name>